<evidence type="ECO:0000256" key="9">
    <source>
        <dbReference type="ARBA" id="ARBA00023136"/>
    </source>
</evidence>
<gene>
    <name evidence="13" type="ORF">DIABBA_LOCUS10929</name>
</gene>
<evidence type="ECO:0000256" key="5">
    <source>
        <dbReference type="ARBA" id="ARBA00022692"/>
    </source>
</evidence>
<keyword evidence="3" id="KW-0813">Transport</keyword>
<dbReference type="Pfam" id="PF03189">
    <property type="entry name" value="Otopetrin"/>
    <property type="match status" value="2"/>
</dbReference>
<evidence type="ECO:0000256" key="7">
    <source>
        <dbReference type="ARBA" id="ARBA00022989"/>
    </source>
</evidence>
<feature type="transmembrane region" description="Helical" evidence="12">
    <location>
        <begin position="381"/>
        <end position="401"/>
    </location>
</feature>
<feature type="region of interest" description="Disordered" evidence="11">
    <location>
        <begin position="65"/>
        <end position="88"/>
    </location>
</feature>
<proteinExistence type="inferred from homology"/>
<evidence type="ECO:0000256" key="11">
    <source>
        <dbReference type="SAM" id="MobiDB-lite"/>
    </source>
</evidence>
<evidence type="ECO:0000256" key="3">
    <source>
        <dbReference type="ARBA" id="ARBA00022448"/>
    </source>
</evidence>
<evidence type="ECO:0000256" key="10">
    <source>
        <dbReference type="ARBA" id="ARBA00023303"/>
    </source>
</evidence>
<feature type="transmembrane region" description="Helical" evidence="12">
    <location>
        <begin position="317"/>
        <end position="339"/>
    </location>
</feature>
<feature type="compositionally biased region" description="Polar residues" evidence="11">
    <location>
        <begin position="65"/>
        <end position="87"/>
    </location>
</feature>
<comment type="similarity">
    <text evidence="2">Belongs to the otopetrin family.</text>
</comment>
<dbReference type="Proteomes" id="UP001153709">
    <property type="component" value="Chromosome 7"/>
</dbReference>
<name>A0A9N9XE40_DIABA</name>
<feature type="transmembrane region" description="Helical" evidence="12">
    <location>
        <begin position="188"/>
        <end position="210"/>
    </location>
</feature>
<accession>A0A9N9XE40</accession>
<comment type="subcellular location">
    <subcellularLocation>
        <location evidence="1">Cell membrane</location>
        <topology evidence="1">Multi-pass membrane protein</topology>
    </subcellularLocation>
</comment>
<keyword evidence="9 12" id="KW-0472">Membrane</keyword>
<feature type="transmembrane region" description="Helical" evidence="12">
    <location>
        <begin position="283"/>
        <end position="305"/>
    </location>
</feature>
<feature type="transmembrane region" description="Helical" evidence="12">
    <location>
        <begin position="499"/>
        <end position="517"/>
    </location>
</feature>
<feature type="transmembrane region" description="Helical" evidence="12">
    <location>
        <begin position="571"/>
        <end position="589"/>
    </location>
</feature>
<dbReference type="PANTHER" id="PTHR21522">
    <property type="entry name" value="PROTON CHANNEL OTOP"/>
    <property type="match status" value="1"/>
</dbReference>
<keyword evidence="4" id="KW-1003">Cell membrane</keyword>
<evidence type="ECO:0000313" key="13">
    <source>
        <dbReference type="EMBL" id="CAG9837990.1"/>
    </source>
</evidence>
<evidence type="ECO:0000256" key="4">
    <source>
        <dbReference type="ARBA" id="ARBA00022475"/>
    </source>
</evidence>
<keyword evidence="5 12" id="KW-0812">Transmembrane</keyword>
<dbReference type="EMBL" id="OU898282">
    <property type="protein sequence ID" value="CAG9837990.1"/>
    <property type="molecule type" value="Genomic_DNA"/>
</dbReference>
<dbReference type="PANTHER" id="PTHR21522:SF30">
    <property type="entry name" value="GH01206P"/>
    <property type="match status" value="1"/>
</dbReference>
<keyword evidence="7 12" id="KW-1133">Transmembrane helix</keyword>
<reference evidence="13" key="1">
    <citation type="submission" date="2022-01" db="EMBL/GenBank/DDBJ databases">
        <authorList>
            <person name="King R."/>
        </authorList>
    </citation>
    <scope>NUCLEOTIDE SEQUENCE</scope>
</reference>
<feature type="transmembrane region" description="Helical" evidence="12">
    <location>
        <begin position="538"/>
        <end position="565"/>
    </location>
</feature>
<feature type="transmembrane region" description="Helical" evidence="12">
    <location>
        <begin position="610"/>
        <end position="625"/>
    </location>
</feature>
<dbReference type="GO" id="GO:0015252">
    <property type="term" value="F:proton channel activity"/>
    <property type="evidence" value="ECO:0007669"/>
    <property type="project" value="InterPro"/>
</dbReference>
<feature type="transmembrane region" description="Helical" evidence="12">
    <location>
        <begin position="645"/>
        <end position="663"/>
    </location>
</feature>
<evidence type="ECO:0000256" key="8">
    <source>
        <dbReference type="ARBA" id="ARBA00023065"/>
    </source>
</evidence>
<dbReference type="GO" id="GO:0005886">
    <property type="term" value="C:plasma membrane"/>
    <property type="evidence" value="ECO:0007669"/>
    <property type="project" value="UniProtKB-SubCell"/>
</dbReference>
<dbReference type="OrthoDB" id="6429739at2759"/>
<organism evidence="13 14">
    <name type="scientific">Diabrotica balteata</name>
    <name type="common">Banded cucumber beetle</name>
    <dbReference type="NCBI Taxonomy" id="107213"/>
    <lineage>
        <taxon>Eukaryota</taxon>
        <taxon>Metazoa</taxon>
        <taxon>Ecdysozoa</taxon>
        <taxon>Arthropoda</taxon>
        <taxon>Hexapoda</taxon>
        <taxon>Insecta</taxon>
        <taxon>Pterygota</taxon>
        <taxon>Neoptera</taxon>
        <taxon>Endopterygota</taxon>
        <taxon>Coleoptera</taxon>
        <taxon>Polyphaga</taxon>
        <taxon>Cucujiformia</taxon>
        <taxon>Chrysomeloidea</taxon>
        <taxon>Chrysomelidae</taxon>
        <taxon>Galerucinae</taxon>
        <taxon>Diabroticina</taxon>
        <taxon>Diabroticites</taxon>
        <taxon>Diabrotica</taxon>
    </lineage>
</organism>
<feature type="transmembrane region" description="Helical" evidence="12">
    <location>
        <begin position="156"/>
        <end position="176"/>
    </location>
</feature>
<evidence type="ECO:0000256" key="6">
    <source>
        <dbReference type="ARBA" id="ARBA00022781"/>
    </source>
</evidence>
<protein>
    <recommendedName>
        <fullName evidence="15">Proton channel OtopLc-like</fullName>
    </recommendedName>
</protein>
<keyword evidence="14" id="KW-1185">Reference proteome</keyword>
<sequence length="690" mass="78308">MLNKTLFCAASLQPKFCYLPTKTCVGRPPPSPGHNDESYAFLLPPPLQQTQIATSQHTIPQITISDTPTSLSRAVSEQPLDTTNDSRNNSRRASAIIQALRRPSQAIALSAAQAIMNQRRYIMGLFNDSSETSKKEELDSKELGKIKRNRRIGEDALSIILSALYAKLVVVLGIAFPVIEVISTERPYFYQSFYIYLYLGSIVFVTYMYATLVKEKALVEMINSYNNEKLNAIRTPNKIVPKYGSFYLRLGAIAFGIGSMVYSGLEFGRYFELKNNPECNSNILQALTPVTRMVLTLVQVQFIFLNSKDIDFNKHKLVARFGIMHMIATNLSEWLYVLVEETKHEIVHLSEHRNTGNISLNKKFCQEGLVMSSLVANASPFLFPCTIEYSLICAVILFEMWKRVKMTEKGKDGEKDKNVRFDTGNQKVATHFQFNQYGGKVVNSNHHFTIDCSNAHKGLFAGILVIVLTIISLIMFFVFTNTPRHSENVAIFEVNIVELILYIVTSIAALIAAVKMRNLKYDRKIGHEGNSTGIGLDCILLVVAQTGMFIYCVFSVIGCCFTVGNNNELELATEIFSFIQTCIQTIFVLDAWWRRCKNIEQVRLKPGKELITFLIIANMAMWAINTLEKNRAEFMPNHLQFFGDWAWTIITHVSMPLAIFYRFHSTICLFEIWKTAYKIKTKYDTAFPLV</sequence>
<keyword evidence="6" id="KW-0375">Hydrogen ion transport</keyword>
<dbReference type="InterPro" id="IPR004878">
    <property type="entry name" value="Otopetrin"/>
</dbReference>
<dbReference type="AlphaFoldDB" id="A0A9N9XE40"/>
<evidence type="ECO:0000256" key="1">
    <source>
        <dbReference type="ARBA" id="ARBA00004651"/>
    </source>
</evidence>
<evidence type="ECO:0000256" key="12">
    <source>
        <dbReference type="SAM" id="Phobius"/>
    </source>
</evidence>
<evidence type="ECO:0000256" key="2">
    <source>
        <dbReference type="ARBA" id="ARBA00006513"/>
    </source>
</evidence>
<evidence type="ECO:0000313" key="14">
    <source>
        <dbReference type="Proteomes" id="UP001153709"/>
    </source>
</evidence>
<feature type="transmembrane region" description="Helical" evidence="12">
    <location>
        <begin position="459"/>
        <end position="479"/>
    </location>
</feature>
<evidence type="ECO:0008006" key="15">
    <source>
        <dbReference type="Google" id="ProtNLM"/>
    </source>
</evidence>
<keyword evidence="10" id="KW-0407">Ion channel</keyword>
<keyword evidence="8" id="KW-0406">Ion transport</keyword>
<feature type="transmembrane region" description="Helical" evidence="12">
    <location>
        <begin position="246"/>
        <end position="263"/>
    </location>
</feature>